<keyword evidence="1" id="KW-1185">Reference proteome</keyword>
<dbReference type="KEGG" id="ccin:112494277"/>
<proteinExistence type="predicted"/>
<evidence type="ECO:0000313" key="1">
    <source>
        <dbReference type="Proteomes" id="UP000694920"/>
    </source>
</evidence>
<dbReference type="RefSeq" id="XP_024940238.1">
    <property type="nucleotide sequence ID" value="XM_025084470.1"/>
</dbReference>
<name>A0AAJ7RG38_CEPCN</name>
<gene>
    <name evidence="2" type="primary">LOC112494277</name>
</gene>
<dbReference type="GeneID" id="112494277"/>
<dbReference type="AlphaFoldDB" id="A0AAJ7RG38"/>
<evidence type="ECO:0000313" key="2">
    <source>
        <dbReference type="RefSeq" id="XP_024940238.1"/>
    </source>
</evidence>
<reference evidence="2" key="1">
    <citation type="submission" date="2025-08" db="UniProtKB">
        <authorList>
            <consortium name="RefSeq"/>
        </authorList>
    </citation>
    <scope>IDENTIFICATION</scope>
</reference>
<organism evidence="1 2">
    <name type="scientific">Cephus cinctus</name>
    <name type="common">Wheat stem sawfly</name>
    <dbReference type="NCBI Taxonomy" id="211228"/>
    <lineage>
        <taxon>Eukaryota</taxon>
        <taxon>Metazoa</taxon>
        <taxon>Ecdysozoa</taxon>
        <taxon>Arthropoda</taxon>
        <taxon>Hexapoda</taxon>
        <taxon>Insecta</taxon>
        <taxon>Pterygota</taxon>
        <taxon>Neoptera</taxon>
        <taxon>Endopterygota</taxon>
        <taxon>Hymenoptera</taxon>
        <taxon>Cephoidea</taxon>
        <taxon>Cephidae</taxon>
        <taxon>Cephus</taxon>
    </lineage>
</organism>
<sequence>MVIHIVATIDLSPKKMANRRIIDAVLSSSDNEDFFVHRRPKFVRRRLDHFEEFDNIAFPARFRLSKESVYEVLQHIRHELEHRREQNHVISPMNQLLLTLRFYATGTHLISAGDFSGVSKTSAHRIVHKVTAAIA</sequence>
<protein>
    <submittedName>
        <fullName evidence="2">Uncharacterized protein LOC112494277</fullName>
    </submittedName>
</protein>
<accession>A0AAJ7RG38</accession>
<dbReference type="Proteomes" id="UP000694920">
    <property type="component" value="Unplaced"/>
</dbReference>